<evidence type="ECO:0000313" key="2">
    <source>
        <dbReference type="Proteomes" id="UP001283361"/>
    </source>
</evidence>
<accession>A0AAE1B3Z1</accession>
<comment type="caution">
    <text evidence="1">The sequence shown here is derived from an EMBL/GenBank/DDBJ whole genome shotgun (WGS) entry which is preliminary data.</text>
</comment>
<dbReference type="AlphaFoldDB" id="A0AAE1B3Z1"/>
<dbReference type="Proteomes" id="UP001283361">
    <property type="component" value="Unassembled WGS sequence"/>
</dbReference>
<keyword evidence="2" id="KW-1185">Reference proteome</keyword>
<dbReference type="EMBL" id="JAWDGP010000593">
    <property type="protein sequence ID" value="KAK3799147.1"/>
    <property type="molecule type" value="Genomic_DNA"/>
</dbReference>
<proteinExistence type="predicted"/>
<gene>
    <name evidence="1" type="ORF">RRG08_051422</name>
</gene>
<reference evidence="1" key="1">
    <citation type="journal article" date="2023" name="G3 (Bethesda)">
        <title>A reference genome for the long-term kleptoplast-retaining sea slug Elysia crispata morphotype clarki.</title>
        <authorList>
            <person name="Eastman K.E."/>
            <person name="Pendleton A.L."/>
            <person name="Shaikh M.A."/>
            <person name="Suttiyut T."/>
            <person name="Ogas R."/>
            <person name="Tomko P."/>
            <person name="Gavelis G."/>
            <person name="Widhalm J.R."/>
            <person name="Wisecaver J.H."/>
        </authorList>
    </citation>
    <scope>NUCLEOTIDE SEQUENCE</scope>
    <source>
        <strain evidence="1">ECLA1</strain>
    </source>
</reference>
<organism evidence="1 2">
    <name type="scientific">Elysia crispata</name>
    <name type="common">lettuce slug</name>
    <dbReference type="NCBI Taxonomy" id="231223"/>
    <lineage>
        <taxon>Eukaryota</taxon>
        <taxon>Metazoa</taxon>
        <taxon>Spiralia</taxon>
        <taxon>Lophotrochozoa</taxon>
        <taxon>Mollusca</taxon>
        <taxon>Gastropoda</taxon>
        <taxon>Heterobranchia</taxon>
        <taxon>Euthyneura</taxon>
        <taxon>Panpulmonata</taxon>
        <taxon>Sacoglossa</taxon>
        <taxon>Placobranchoidea</taxon>
        <taxon>Plakobranchidae</taxon>
        <taxon>Elysia</taxon>
    </lineage>
</organism>
<protein>
    <submittedName>
        <fullName evidence="1">Uncharacterized protein</fullName>
    </submittedName>
</protein>
<name>A0AAE1B3Z1_9GAST</name>
<evidence type="ECO:0000313" key="1">
    <source>
        <dbReference type="EMBL" id="KAK3799147.1"/>
    </source>
</evidence>
<sequence length="232" mass="26286">MHMVSIDQPLDPAQPSQLQGFALVTSLNRFSHHTCMFSKAASKAFYAAESKRKQPSRYYISLRGDTSHRFYEYLSNNRAECQQLSAAQMEIRHTGEQSREDFAFQTATFKVSSSMRWSHGKPSALSTSPFTSLPCSLPAMTRSLPQAANSRVQGSALVSVCQTKPQPNGRLCRLPLRAISNLFCVILFASSVPLCDQLSYCNSQWVQYWSLCHILFEQTTFPHRLILMVYKR</sequence>